<dbReference type="EMBL" id="OV170224">
    <property type="protein sequence ID" value="CAH0723803.1"/>
    <property type="molecule type" value="Genomic_DNA"/>
</dbReference>
<reference evidence="1" key="1">
    <citation type="submission" date="2021-12" db="EMBL/GenBank/DDBJ databases">
        <authorList>
            <person name="Martin H S."/>
        </authorList>
    </citation>
    <scope>NUCLEOTIDE SEQUENCE</scope>
</reference>
<evidence type="ECO:0000313" key="1">
    <source>
        <dbReference type="EMBL" id="CAH0723803.1"/>
    </source>
</evidence>
<organism evidence="1 2">
    <name type="scientific">Brenthis ino</name>
    <name type="common">lesser marbled fritillary</name>
    <dbReference type="NCBI Taxonomy" id="405034"/>
    <lineage>
        <taxon>Eukaryota</taxon>
        <taxon>Metazoa</taxon>
        <taxon>Ecdysozoa</taxon>
        <taxon>Arthropoda</taxon>
        <taxon>Hexapoda</taxon>
        <taxon>Insecta</taxon>
        <taxon>Pterygota</taxon>
        <taxon>Neoptera</taxon>
        <taxon>Endopterygota</taxon>
        <taxon>Lepidoptera</taxon>
        <taxon>Glossata</taxon>
        <taxon>Ditrysia</taxon>
        <taxon>Papilionoidea</taxon>
        <taxon>Nymphalidae</taxon>
        <taxon>Heliconiinae</taxon>
        <taxon>Argynnini</taxon>
        <taxon>Brenthis</taxon>
    </lineage>
</organism>
<dbReference type="Proteomes" id="UP000838878">
    <property type="component" value="Chromosome 4"/>
</dbReference>
<dbReference type="AlphaFoldDB" id="A0A8J9VKZ3"/>
<evidence type="ECO:0000313" key="2">
    <source>
        <dbReference type="Proteomes" id="UP000838878"/>
    </source>
</evidence>
<keyword evidence="2" id="KW-1185">Reference proteome</keyword>
<accession>A0A8J9VKZ3</accession>
<protein>
    <submittedName>
        <fullName evidence="1">Uncharacterized protein</fullName>
    </submittedName>
</protein>
<feature type="non-terminal residue" evidence="1">
    <location>
        <position position="82"/>
    </location>
</feature>
<gene>
    <name evidence="1" type="ORF">BINO364_LOCUS9580</name>
</gene>
<proteinExistence type="predicted"/>
<name>A0A8J9VKZ3_9NEOP</name>
<sequence>MSRGAFAHELLQEMQTSEEKLREYRIFRRYSREYAPYLGTEFNKLRAAAAGLNRGRRIYATQYAYRCRRAQHPFNKPPMGTK</sequence>